<keyword evidence="3" id="KW-0732">Signal</keyword>
<comment type="function">
    <text evidence="9">Probable molecular chaperone assisting protein biosynthesis and transport in the endoplasmic reticulum. Required for the proper biosynthesis and transport of pulmonary surfactant-associated protein A/SP-A, pulmonary surfactant-associated protein D/SP-D and the lipid transporter ABCA3. By regulating both the proper expression and the degradation through the endoplasmic reticulum-associated protein degradation pathway of these proteins plays a crucial role in pulmonary surfactant homeostasis. Has an anti-fibrotic activity by negatively regulating the secretion of type I and type III collagens. This calcium-binding protein also transiently associates with immature PCSK6 and regulates its secretion.</text>
</comment>
<dbReference type="PANTHER" id="PTHR10827:SF95">
    <property type="entry name" value="LD34388P"/>
    <property type="match status" value="1"/>
</dbReference>
<dbReference type="InterPro" id="IPR002048">
    <property type="entry name" value="EF_hand_dom"/>
</dbReference>
<protein>
    <recommendedName>
        <fullName evidence="11">Reticulocalbin-3</fullName>
    </recommendedName>
</protein>
<keyword evidence="8" id="KW-0143">Chaperone</keyword>
<dbReference type="PROSITE" id="PS00018">
    <property type="entry name" value="EF_HAND_1"/>
    <property type="match status" value="6"/>
</dbReference>
<evidence type="ECO:0000256" key="3">
    <source>
        <dbReference type="ARBA" id="ARBA00022729"/>
    </source>
</evidence>
<evidence type="ECO:0000256" key="6">
    <source>
        <dbReference type="ARBA" id="ARBA00022837"/>
    </source>
</evidence>
<keyword evidence="6" id="KW-0106">Calcium</keyword>
<feature type="domain" description="EF-hand" evidence="12">
    <location>
        <begin position="168"/>
        <end position="203"/>
    </location>
</feature>
<keyword evidence="14" id="KW-1185">Reference proteome</keyword>
<dbReference type="PROSITE" id="PS50222">
    <property type="entry name" value="EF_HAND_2"/>
    <property type="match status" value="6"/>
</dbReference>
<reference evidence="13 14" key="1">
    <citation type="submission" date="2018-11" db="EMBL/GenBank/DDBJ databases">
        <authorList>
            <consortium name="Pathogen Informatics"/>
        </authorList>
    </citation>
    <scope>NUCLEOTIDE SEQUENCE [LARGE SCALE GENOMIC DNA]</scope>
</reference>
<keyword evidence="7" id="KW-0325">Glycoprotein</keyword>
<dbReference type="Pfam" id="PF13499">
    <property type="entry name" value="EF-hand_7"/>
    <property type="match status" value="3"/>
</dbReference>
<keyword evidence="5" id="KW-0256">Endoplasmic reticulum</keyword>
<evidence type="ECO:0000256" key="8">
    <source>
        <dbReference type="ARBA" id="ARBA00023186"/>
    </source>
</evidence>
<feature type="domain" description="EF-hand" evidence="12">
    <location>
        <begin position="131"/>
        <end position="166"/>
    </location>
</feature>
<evidence type="ECO:0000256" key="9">
    <source>
        <dbReference type="ARBA" id="ARBA00056975"/>
    </source>
</evidence>
<evidence type="ECO:0000313" key="14">
    <source>
        <dbReference type="Proteomes" id="UP000270296"/>
    </source>
</evidence>
<dbReference type="FunFam" id="1.10.238.10:FF:000104">
    <property type="entry name" value="calumenin isoform X1"/>
    <property type="match status" value="1"/>
</dbReference>
<evidence type="ECO:0000256" key="7">
    <source>
        <dbReference type="ARBA" id="ARBA00023180"/>
    </source>
</evidence>
<evidence type="ECO:0000256" key="4">
    <source>
        <dbReference type="ARBA" id="ARBA00022737"/>
    </source>
</evidence>
<dbReference type="EMBL" id="UZAM01008531">
    <property type="protein sequence ID" value="VDP05346.1"/>
    <property type="molecule type" value="Genomic_DNA"/>
</dbReference>
<gene>
    <name evidence="13" type="ORF">SBAD_LOCUS4764</name>
</gene>
<evidence type="ECO:0000313" key="13">
    <source>
        <dbReference type="EMBL" id="VDP05346.1"/>
    </source>
</evidence>
<dbReference type="Gene3D" id="1.10.238.10">
    <property type="entry name" value="EF-hand"/>
    <property type="match status" value="3"/>
</dbReference>
<accession>A0A3P8EDU9</accession>
<dbReference type="AlphaFoldDB" id="A0A3P8EDU9"/>
<feature type="domain" description="EF-hand" evidence="12">
    <location>
        <begin position="32"/>
        <end position="67"/>
    </location>
</feature>
<dbReference type="GO" id="GO:0015031">
    <property type="term" value="P:protein transport"/>
    <property type="evidence" value="ECO:0007669"/>
    <property type="project" value="UniProtKB-ARBA"/>
</dbReference>
<evidence type="ECO:0000256" key="11">
    <source>
        <dbReference type="ARBA" id="ARBA00072696"/>
    </source>
</evidence>
<comment type="subcellular location">
    <subcellularLocation>
        <location evidence="1">Endoplasmic reticulum lumen</location>
    </subcellularLocation>
</comment>
<dbReference type="InterPro" id="IPR011992">
    <property type="entry name" value="EF-hand-dom_pair"/>
</dbReference>
<dbReference type="PANTHER" id="PTHR10827">
    <property type="entry name" value="RETICULOCALBIN"/>
    <property type="match status" value="1"/>
</dbReference>
<feature type="domain" description="EF-hand" evidence="12">
    <location>
        <begin position="213"/>
        <end position="239"/>
    </location>
</feature>
<evidence type="ECO:0000256" key="2">
    <source>
        <dbReference type="ARBA" id="ARBA00022723"/>
    </source>
</evidence>
<sequence length="292" mass="33899">MKYFASCCSVLCGSFAGSKKTAEEFDTLSPNESKRRLRILAKKMDINQDGFVDFEELVEWIKTSLRQLDEEELDERFEEADENHDGKISWEEYKKEAFGDDNDFSMENPDDRVLLSVEDLLNLGRLSSKTKLMEEDRRYFTAADMDGNGLLTKEEFYAFQNPENHPHMHRSLIDSILKEKDSNKDGFIDMKEYLGEYAHTKENEWYSIEQGRFREYDKNDDGKLDTSEMKDWLVPDVNETANAEAKHLMSEADANDDGKLSYVEIENQYGLFVGSEATSYGEQLKDIVHEEL</sequence>
<feature type="domain" description="EF-hand" evidence="12">
    <location>
        <begin position="68"/>
        <end position="103"/>
    </location>
</feature>
<evidence type="ECO:0000256" key="10">
    <source>
        <dbReference type="ARBA" id="ARBA00063143"/>
    </source>
</evidence>
<keyword evidence="2" id="KW-0479">Metal-binding</keyword>
<keyword evidence="4" id="KW-0677">Repeat</keyword>
<dbReference type="GO" id="GO:0005509">
    <property type="term" value="F:calcium ion binding"/>
    <property type="evidence" value="ECO:0007669"/>
    <property type="project" value="InterPro"/>
</dbReference>
<name>A0A3P8EDU9_9BILA</name>
<proteinExistence type="predicted"/>
<dbReference type="OrthoDB" id="293868at2759"/>
<organism evidence="13 14">
    <name type="scientific">Soboliphyme baturini</name>
    <dbReference type="NCBI Taxonomy" id="241478"/>
    <lineage>
        <taxon>Eukaryota</taxon>
        <taxon>Metazoa</taxon>
        <taxon>Ecdysozoa</taxon>
        <taxon>Nematoda</taxon>
        <taxon>Enoplea</taxon>
        <taxon>Dorylaimia</taxon>
        <taxon>Dioctophymatida</taxon>
        <taxon>Dioctophymatoidea</taxon>
        <taxon>Soboliphymatidae</taxon>
        <taxon>Soboliphyme</taxon>
    </lineage>
</organism>
<dbReference type="InterPro" id="IPR018247">
    <property type="entry name" value="EF_Hand_1_Ca_BS"/>
</dbReference>
<evidence type="ECO:0000256" key="5">
    <source>
        <dbReference type="ARBA" id="ARBA00022824"/>
    </source>
</evidence>
<comment type="subunit">
    <text evidence="10">Interacts with PCSK6 (immature form including the propeptide); probably involved in the maturation and the secretion of PCSK6.</text>
</comment>
<dbReference type="SUPFAM" id="SSF47473">
    <property type="entry name" value="EF-hand"/>
    <property type="match status" value="2"/>
</dbReference>
<feature type="domain" description="EF-hand" evidence="12">
    <location>
        <begin position="240"/>
        <end position="275"/>
    </location>
</feature>
<dbReference type="GO" id="GO:0005788">
    <property type="term" value="C:endoplasmic reticulum lumen"/>
    <property type="evidence" value="ECO:0007669"/>
    <property type="project" value="UniProtKB-SubCell"/>
</dbReference>
<evidence type="ECO:0000256" key="1">
    <source>
        <dbReference type="ARBA" id="ARBA00004319"/>
    </source>
</evidence>
<dbReference type="SMART" id="SM00054">
    <property type="entry name" value="EFh"/>
    <property type="match status" value="6"/>
</dbReference>
<dbReference type="Proteomes" id="UP000270296">
    <property type="component" value="Unassembled WGS sequence"/>
</dbReference>
<evidence type="ECO:0000259" key="12">
    <source>
        <dbReference type="PROSITE" id="PS50222"/>
    </source>
</evidence>